<dbReference type="eggNOG" id="KOG1124">
    <property type="taxonomic scope" value="Eukaryota"/>
</dbReference>
<feature type="compositionally biased region" description="Polar residues" evidence="2">
    <location>
        <begin position="78"/>
        <end position="88"/>
    </location>
</feature>
<dbReference type="Pfam" id="PF00085">
    <property type="entry name" value="Thioredoxin"/>
    <property type="match status" value="1"/>
</dbReference>
<feature type="region of interest" description="Disordered" evidence="2">
    <location>
        <begin position="202"/>
        <end position="223"/>
    </location>
</feature>
<reference evidence="4 5" key="3">
    <citation type="journal article" date="2010" name="BMC Genomics">
        <title>Transcriptome sequencing and comparative analysis of cucumber flowers with different sex types.</title>
        <authorList>
            <person name="Guo S."/>
            <person name="Zheng Y."/>
            <person name="Joung J.G."/>
            <person name="Liu S."/>
            <person name="Zhang Z."/>
            <person name="Crasta O.R."/>
            <person name="Sobral B.W."/>
            <person name="Xu Y."/>
            <person name="Huang S."/>
            <person name="Fei Z."/>
        </authorList>
    </citation>
    <scope>NUCLEOTIDE SEQUENCE [LARGE SCALE GENOMIC DNA]</scope>
    <source>
        <strain evidence="5">cv. 9930</strain>
    </source>
</reference>
<feature type="region of interest" description="Disordered" evidence="2">
    <location>
        <begin position="78"/>
        <end position="97"/>
    </location>
</feature>
<evidence type="ECO:0000256" key="1">
    <source>
        <dbReference type="PROSITE-ProRule" id="PRU00339"/>
    </source>
</evidence>
<name>A0A0A0KYA2_CUCSA</name>
<evidence type="ECO:0000313" key="4">
    <source>
        <dbReference type="EMBL" id="KGN54620.1"/>
    </source>
</evidence>
<keyword evidence="5" id="KW-1185">Reference proteome</keyword>
<dbReference type="Pfam" id="PF13181">
    <property type="entry name" value="TPR_8"/>
    <property type="match status" value="1"/>
</dbReference>
<dbReference type="SUPFAM" id="SSF48452">
    <property type="entry name" value="TPR-like"/>
    <property type="match status" value="2"/>
</dbReference>
<proteinExistence type="predicted"/>
<dbReference type="CDD" id="cd02947">
    <property type="entry name" value="TRX_family"/>
    <property type="match status" value="1"/>
</dbReference>
<reference evidence="4 5" key="4">
    <citation type="journal article" date="2011" name="BMC Genomics">
        <title>RNA-Seq improves annotation of protein-coding genes in the cucumber genome.</title>
        <authorList>
            <person name="Li Z."/>
            <person name="Zhang Z."/>
            <person name="Yan P."/>
            <person name="Huang S."/>
            <person name="Fei Z."/>
            <person name="Lin K."/>
        </authorList>
    </citation>
    <scope>NUCLEOTIDE SEQUENCE [LARGE SCALE GENOMIC DNA]</scope>
    <source>
        <strain evidence="5">cv. 9930</strain>
    </source>
</reference>
<dbReference type="PANTHER" id="PTHR46050">
    <property type="entry name" value="TPR REPEAT-CONTAINING THIOREDOXIN"/>
    <property type="match status" value="1"/>
</dbReference>
<dbReference type="AlphaFoldDB" id="A0A0A0KYA2"/>
<dbReference type="Pfam" id="PF13432">
    <property type="entry name" value="TPR_16"/>
    <property type="match status" value="1"/>
</dbReference>
<protein>
    <recommendedName>
        <fullName evidence="3">Thioredoxin domain-containing protein</fullName>
    </recommendedName>
</protein>
<organism evidence="4 5">
    <name type="scientific">Cucumis sativus</name>
    <name type="common">Cucumber</name>
    <dbReference type="NCBI Taxonomy" id="3659"/>
    <lineage>
        <taxon>Eukaryota</taxon>
        <taxon>Viridiplantae</taxon>
        <taxon>Streptophyta</taxon>
        <taxon>Embryophyta</taxon>
        <taxon>Tracheophyta</taxon>
        <taxon>Spermatophyta</taxon>
        <taxon>Magnoliopsida</taxon>
        <taxon>eudicotyledons</taxon>
        <taxon>Gunneridae</taxon>
        <taxon>Pentapetalae</taxon>
        <taxon>rosids</taxon>
        <taxon>fabids</taxon>
        <taxon>Cucurbitales</taxon>
        <taxon>Cucurbitaceae</taxon>
        <taxon>Benincaseae</taxon>
        <taxon>Cucumis</taxon>
    </lineage>
</organism>
<dbReference type="GO" id="GO:0005737">
    <property type="term" value="C:cytoplasm"/>
    <property type="evidence" value="ECO:0000318"/>
    <property type="project" value="GO_Central"/>
</dbReference>
<dbReference type="Gene3D" id="1.25.40.10">
    <property type="entry name" value="Tetratricopeptide repeat domain"/>
    <property type="match status" value="1"/>
</dbReference>
<dbReference type="OMA" id="VEYMPKN"/>
<dbReference type="PROSITE" id="PS50005">
    <property type="entry name" value="TPR"/>
    <property type="match status" value="2"/>
</dbReference>
<dbReference type="SMART" id="SM00028">
    <property type="entry name" value="TPR"/>
    <property type="match status" value="7"/>
</dbReference>
<feature type="compositionally biased region" description="Polar residues" evidence="2">
    <location>
        <begin position="202"/>
        <end position="221"/>
    </location>
</feature>
<reference evidence="4 5" key="2">
    <citation type="journal article" date="2009" name="PLoS ONE">
        <title>An integrated genetic and cytogenetic map of the cucumber genome.</title>
        <authorList>
            <person name="Ren Y."/>
            <person name="Zhang Z."/>
            <person name="Liu J."/>
            <person name="Staub J.E."/>
            <person name="Han Y."/>
            <person name="Cheng Z."/>
            <person name="Li X."/>
            <person name="Lu J."/>
            <person name="Miao H."/>
            <person name="Kang H."/>
            <person name="Xie B."/>
            <person name="Gu X."/>
            <person name="Wang X."/>
            <person name="Du Y."/>
            <person name="Jin W."/>
            <person name="Huang S."/>
        </authorList>
    </citation>
    <scope>NUCLEOTIDE SEQUENCE [LARGE SCALE GENOMIC DNA]</scope>
    <source>
        <strain evidence="5">cv. 9930</strain>
    </source>
</reference>
<dbReference type="InterPro" id="IPR013766">
    <property type="entry name" value="Thioredoxin_domain"/>
</dbReference>
<evidence type="ECO:0000256" key="2">
    <source>
        <dbReference type="SAM" id="MobiDB-lite"/>
    </source>
</evidence>
<gene>
    <name evidence="4" type="ORF">Csa_4G380280</name>
</gene>
<dbReference type="PROSITE" id="PS50293">
    <property type="entry name" value="TPR_REGION"/>
    <property type="match status" value="1"/>
</dbReference>
<feature type="domain" description="Thioredoxin" evidence="3">
    <location>
        <begin position="640"/>
        <end position="700"/>
    </location>
</feature>
<dbReference type="Proteomes" id="UP000029981">
    <property type="component" value="Chromosome 4"/>
</dbReference>
<sequence>MGLVLVSIYITKNLSSISTSTPHFLLLHFLLFNLTLQEKKQIEVRIMEKTADLSRCGFMRGVFQRRCKWLKKSSVHSLPTNTTENLNLKQPKFDNPTTQYRISEAPTARNSAEQDQKNFKKLTLSDQPRPSISQQKIQSRRPSDAARSSTSSSNGSALSRPMNEPKPHIRISLSNGVVLGNLKQIGSGNLSANNSPRLIKEMNSSPKLGGSRNSTGSNNMGNIIRRNSSEFRQIRDRLEPDVLKSMGNEAYKKGNYEEALTFYDRAIDLDSENAVYYSNKAAALIALDRLMEGIEECTKALKFQPSYQRAHHRLATTYLRIGEPEKALDHMEKSGPYSDINDINKARILRNCLNKCNEARKLQEWEILLKETQYAISSVSNSAYKLYAFQAEALLKLHRHQEAYCIYQKGRTLRTNSLIKSFSLSDSALLLSIEAQVYMTIGRFEEAVAAAEQSTQLDPTNKEGIRVAKWAKLVSSARLSGNLLFKESKFSEACIAYSEGLENDPYNSILLCNRAACRSKLGQYEKAVEDCTAALHAQPSYSKARLRRADCNAKMERWEASIQDYEVLIRETPGNEEVGRALFEAQIQLRKQHGEDVKDLKFGSNLVSISSYEHFRHLVTSPGMSVVLFFNKGNKKQGIEVFEQVYKRFPSVNFLKVEIEDHPYLAKLENVSSIPSFKIYRNGTIVKEIPASKPHSLESLVKLYSS</sequence>
<feature type="region of interest" description="Disordered" evidence="2">
    <location>
        <begin position="121"/>
        <end position="168"/>
    </location>
</feature>
<feature type="repeat" description="TPR" evidence="1">
    <location>
        <begin position="428"/>
        <end position="461"/>
    </location>
</feature>
<dbReference type="InterPro" id="IPR044534">
    <property type="entry name" value="TTL1-4"/>
</dbReference>
<dbReference type="InterPro" id="IPR036249">
    <property type="entry name" value="Thioredoxin-like_sf"/>
</dbReference>
<evidence type="ECO:0000259" key="3">
    <source>
        <dbReference type="Pfam" id="PF00085"/>
    </source>
</evidence>
<keyword evidence="1" id="KW-0802">TPR repeat</keyword>
<feature type="repeat" description="TPR" evidence="1">
    <location>
        <begin position="240"/>
        <end position="273"/>
    </location>
</feature>
<dbReference type="PANTHER" id="PTHR46050:SF18">
    <property type="entry name" value="TETRATRICOPEPTIDE REPEAT (TPR)-LIKE SUPERFAMILY PROTEIN"/>
    <property type="match status" value="1"/>
</dbReference>
<dbReference type="InterPro" id="IPR019734">
    <property type="entry name" value="TPR_rpt"/>
</dbReference>
<dbReference type="Gramene" id="KGN54620">
    <property type="protein sequence ID" value="KGN54620"/>
    <property type="gene ID" value="Csa_4G380280"/>
</dbReference>
<evidence type="ECO:0000313" key="5">
    <source>
        <dbReference type="Proteomes" id="UP000029981"/>
    </source>
</evidence>
<accession>A0A0A0KYA2</accession>
<dbReference type="SUPFAM" id="SSF52833">
    <property type="entry name" value="Thioredoxin-like"/>
    <property type="match status" value="1"/>
</dbReference>
<feature type="compositionally biased region" description="Low complexity" evidence="2">
    <location>
        <begin position="145"/>
        <end position="160"/>
    </location>
</feature>
<dbReference type="Gene3D" id="3.40.30.10">
    <property type="entry name" value="Glutaredoxin"/>
    <property type="match status" value="1"/>
</dbReference>
<feature type="compositionally biased region" description="Polar residues" evidence="2">
    <location>
        <begin position="124"/>
        <end position="137"/>
    </location>
</feature>
<dbReference type="InterPro" id="IPR011990">
    <property type="entry name" value="TPR-like_helical_dom_sf"/>
</dbReference>
<reference evidence="4 5" key="1">
    <citation type="journal article" date="2009" name="Nat. Genet.">
        <title>The genome of the cucumber, Cucumis sativus L.</title>
        <authorList>
            <person name="Huang S."/>
            <person name="Li R."/>
            <person name="Zhang Z."/>
            <person name="Li L."/>
            <person name="Gu X."/>
            <person name="Fan W."/>
            <person name="Lucas W.J."/>
            <person name="Wang X."/>
            <person name="Xie B."/>
            <person name="Ni P."/>
            <person name="Ren Y."/>
            <person name="Zhu H."/>
            <person name="Li J."/>
            <person name="Lin K."/>
            <person name="Jin W."/>
            <person name="Fei Z."/>
            <person name="Li G."/>
            <person name="Staub J."/>
            <person name="Kilian A."/>
            <person name="van der Vossen E.A."/>
            <person name="Wu Y."/>
            <person name="Guo J."/>
            <person name="He J."/>
            <person name="Jia Z."/>
            <person name="Ren Y."/>
            <person name="Tian G."/>
            <person name="Lu Y."/>
            <person name="Ruan J."/>
            <person name="Qian W."/>
            <person name="Wang M."/>
            <person name="Huang Q."/>
            <person name="Li B."/>
            <person name="Xuan Z."/>
            <person name="Cao J."/>
            <person name="Asan"/>
            <person name="Wu Z."/>
            <person name="Zhang J."/>
            <person name="Cai Q."/>
            <person name="Bai Y."/>
            <person name="Zhao B."/>
            <person name="Han Y."/>
            <person name="Li Y."/>
            <person name="Li X."/>
            <person name="Wang S."/>
            <person name="Shi Q."/>
            <person name="Liu S."/>
            <person name="Cho W.K."/>
            <person name="Kim J.Y."/>
            <person name="Xu Y."/>
            <person name="Heller-Uszynska K."/>
            <person name="Miao H."/>
            <person name="Cheng Z."/>
            <person name="Zhang S."/>
            <person name="Wu J."/>
            <person name="Yang Y."/>
            <person name="Kang H."/>
            <person name="Li M."/>
            <person name="Liang H."/>
            <person name="Ren X."/>
            <person name="Shi Z."/>
            <person name="Wen M."/>
            <person name="Jian M."/>
            <person name="Yang H."/>
            <person name="Zhang G."/>
            <person name="Yang Z."/>
            <person name="Chen R."/>
            <person name="Liu S."/>
            <person name="Li J."/>
            <person name="Ma L."/>
            <person name="Liu H."/>
            <person name="Zhou Y."/>
            <person name="Zhao J."/>
            <person name="Fang X."/>
            <person name="Li G."/>
            <person name="Fang L."/>
            <person name="Li Y."/>
            <person name="Liu D."/>
            <person name="Zheng H."/>
            <person name="Zhang Y."/>
            <person name="Qin N."/>
            <person name="Li Z."/>
            <person name="Yang G."/>
            <person name="Yang S."/>
            <person name="Bolund L."/>
            <person name="Kristiansen K."/>
            <person name="Zheng H."/>
            <person name="Li S."/>
            <person name="Zhang X."/>
            <person name="Yang H."/>
            <person name="Wang J."/>
            <person name="Sun R."/>
            <person name="Zhang B."/>
            <person name="Jiang S."/>
            <person name="Wang J."/>
            <person name="Du Y."/>
            <person name="Li S."/>
        </authorList>
    </citation>
    <scope>NUCLEOTIDE SEQUENCE [LARGE SCALE GENOMIC DNA]</scope>
    <source>
        <strain evidence="5">cv. 9930</strain>
    </source>
</reference>
<dbReference type="STRING" id="3659.A0A0A0KYA2"/>
<dbReference type="EMBL" id="CM002925">
    <property type="protein sequence ID" value="KGN54620.1"/>
    <property type="molecule type" value="Genomic_DNA"/>
</dbReference>
<dbReference type="Pfam" id="PF00515">
    <property type="entry name" value="TPR_1"/>
    <property type="match status" value="1"/>
</dbReference>
<dbReference type="eggNOG" id="KOG0907">
    <property type="taxonomic scope" value="Eukaryota"/>
</dbReference>